<dbReference type="Gene3D" id="1.25.40.10">
    <property type="entry name" value="Tetratricopeptide repeat domain"/>
    <property type="match status" value="1"/>
</dbReference>
<accession>A0A3L6FFY3</accession>
<sequence>MAGQGPPPSPESTFSRRAAVEACPAMTGWMTLGWRTRTRTLRLRRARGRATRAKSPCSPPLPLESVAVALPSYPLPRHRDNDGADRRGAHHPDRAVEARGAEDRVDVLYASNNGFMRLSGLIYIWAPTFVVGLLQDNDIAVEISSSGMTLSLLVVAIVFYIKYGVLGWCRGKSVNCVLAKHVFLHVESVQQVLRECHGDAVTVPDDDSIDQSDGRIHDDEGKVTLATAVNEYVTSAANNNEENLDITSVQQSEVTRADFLDVTSNTEYNLTSTPDYATSSALLLDSASQSLHENRQFQNISPFSSFMDFNLCITESFTCPNVIDVKEFIAVHHTPLRRCLDQDGVDLMEDVHLSPKNTHAHALLGKYYEKKGLIAEAWEAFKTATSIDPDHGMTHLC</sequence>
<dbReference type="AlphaFoldDB" id="A0A3L6FFY3"/>
<keyword evidence="1" id="KW-0802">TPR repeat</keyword>
<gene>
    <name evidence="3" type="ORF">Zm00014a_015414</name>
</gene>
<dbReference type="InterPro" id="IPR019734">
    <property type="entry name" value="TPR_rpt"/>
</dbReference>
<name>A0A3L6FFY3_MAIZE</name>
<evidence type="ECO:0000256" key="1">
    <source>
        <dbReference type="PROSITE-ProRule" id="PRU00339"/>
    </source>
</evidence>
<reference evidence="3" key="1">
    <citation type="journal article" date="2018" name="Nat. Genet.">
        <title>Extensive intraspecific gene order and gene structural variations between Mo17 and other maize genomes.</title>
        <authorList>
            <person name="Sun S."/>
            <person name="Zhou Y."/>
            <person name="Chen J."/>
            <person name="Shi J."/>
            <person name="Zhao H."/>
            <person name="Zhao H."/>
            <person name="Song W."/>
            <person name="Zhang M."/>
            <person name="Cui Y."/>
            <person name="Dong X."/>
            <person name="Liu H."/>
            <person name="Ma X."/>
            <person name="Jiao Y."/>
            <person name="Wang B."/>
            <person name="Wei X."/>
            <person name="Stein J.C."/>
            <person name="Glaubitz J.C."/>
            <person name="Lu F."/>
            <person name="Yu G."/>
            <person name="Liang C."/>
            <person name="Fengler K."/>
            <person name="Li B."/>
            <person name="Rafalski A."/>
            <person name="Schnable P.S."/>
            <person name="Ware D.H."/>
            <person name="Buckler E.S."/>
            <person name="Lai J."/>
        </authorList>
    </citation>
    <scope>NUCLEOTIDE SEQUENCE [LARGE SCALE GENOMIC DNA]</scope>
    <source>
        <tissue evidence="3">Seedling</tissue>
    </source>
</reference>
<evidence type="ECO:0000313" key="3">
    <source>
        <dbReference type="EMBL" id="PWZ32126.1"/>
    </source>
</evidence>
<dbReference type="EMBL" id="NCVQ01000004">
    <property type="protein sequence ID" value="PWZ32126.1"/>
    <property type="molecule type" value="Genomic_DNA"/>
</dbReference>
<feature type="repeat" description="TPR" evidence="1">
    <location>
        <begin position="358"/>
        <end position="391"/>
    </location>
</feature>
<evidence type="ECO:0000256" key="2">
    <source>
        <dbReference type="SAM" id="MobiDB-lite"/>
    </source>
</evidence>
<protein>
    <submittedName>
        <fullName evidence="3">Uncharacterized protein</fullName>
    </submittedName>
</protein>
<organism evidence="3">
    <name type="scientific">Zea mays</name>
    <name type="common">Maize</name>
    <dbReference type="NCBI Taxonomy" id="4577"/>
    <lineage>
        <taxon>Eukaryota</taxon>
        <taxon>Viridiplantae</taxon>
        <taxon>Streptophyta</taxon>
        <taxon>Embryophyta</taxon>
        <taxon>Tracheophyta</taxon>
        <taxon>Spermatophyta</taxon>
        <taxon>Magnoliopsida</taxon>
        <taxon>Liliopsida</taxon>
        <taxon>Poales</taxon>
        <taxon>Poaceae</taxon>
        <taxon>PACMAD clade</taxon>
        <taxon>Panicoideae</taxon>
        <taxon>Andropogonodae</taxon>
        <taxon>Andropogoneae</taxon>
        <taxon>Tripsacinae</taxon>
        <taxon>Zea</taxon>
    </lineage>
</organism>
<dbReference type="ExpressionAtlas" id="A0A3L6FFY3">
    <property type="expression patterns" value="baseline and differential"/>
</dbReference>
<dbReference type="SUPFAM" id="SSF48452">
    <property type="entry name" value="TPR-like"/>
    <property type="match status" value="1"/>
</dbReference>
<proteinExistence type="predicted"/>
<dbReference type="PANTHER" id="PTHR46445:SF8">
    <property type="entry name" value="OS05G0581800 PROTEIN"/>
    <property type="match status" value="1"/>
</dbReference>
<dbReference type="PANTHER" id="PTHR46445">
    <property type="entry name" value="RNA POLYMERASE II DEGRADATION FACTOR-LIKE PROTEIN (DUF1296)"/>
    <property type="match status" value="1"/>
</dbReference>
<dbReference type="PROSITE" id="PS50005">
    <property type="entry name" value="TPR"/>
    <property type="match status" value="1"/>
</dbReference>
<dbReference type="InterPro" id="IPR011990">
    <property type="entry name" value="TPR-like_helical_dom_sf"/>
</dbReference>
<feature type="region of interest" description="Disordered" evidence="2">
    <location>
        <begin position="77"/>
        <end position="96"/>
    </location>
</feature>
<comment type="caution">
    <text evidence="3">The sequence shown here is derived from an EMBL/GenBank/DDBJ whole genome shotgun (WGS) entry which is preliminary data.</text>
</comment>
<dbReference type="Proteomes" id="UP000251960">
    <property type="component" value="Chromosome 3"/>
</dbReference>